<feature type="region of interest" description="Disordered" evidence="1">
    <location>
        <begin position="1"/>
        <end position="25"/>
    </location>
</feature>
<reference evidence="2 3" key="1">
    <citation type="journal article" date="2021" name="Plant Biotechnol. J.">
        <title>Multi-omics assisted identification of the key and species-specific regulatory components of drought-tolerant mechanisms in Gossypium stocksii.</title>
        <authorList>
            <person name="Yu D."/>
            <person name="Ke L."/>
            <person name="Zhang D."/>
            <person name="Wu Y."/>
            <person name="Sun Y."/>
            <person name="Mei J."/>
            <person name="Sun J."/>
            <person name="Sun Y."/>
        </authorList>
    </citation>
    <scope>NUCLEOTIDE SEQUENCE [LARGE SCALE GENOMIC DNA]</scope>
    <source>
        <strain evidence="3">cv. E1</strain>
        <tissue evidence="2">Leaf</tissue>
    </source>
</reference>
<dbReference type="PANTHER" id="PTHR35046:SF9">
    <property type="entry name" value="RNA-DIRECTED DNA POLYMERASE"/>
    <property type="match status" value="1"/>
</dbReference>
<sequence>MESEQGSNQSDRRRGHRNRGLREQGCVDDDLKNIKLSIPPFQDVEEDQEVTMARFLVGLNHDITNMVELQHYIEVVDIVHMAIKVEKQLKQKGSVRAYSNPYATSKWGQGTIKKDSSTRAKEQVVTANPNKLNGESGKGKVEAFPSRSKNIKCFKYLGRGHIASQCPDQINMVV</sequence>
<dbReference type="PANTHER" id="PTHR35046">
    <property type="entry name" value="ZINC KNUCKLE (CCHC-TYPE) FAMILY PROTEIN"/>
    <property type="match status" value="1"/>
</dbReference>
<dbReference type="OrthoDB" id="1718622at2759"/>
<dbReference type="Proteomes" id="UP000828251">
    <property type="component" value="Unassembled WGS sequence"/>
</dbReference>
<evidence type="ECO:0000313" key="2">
    <source>
        <dbReference type="EMBL" id="KAH1121158.1"/>
    </source>
</evidence>
<evidence type="ECO:0000256" key="1">
    <source>
        <dbReference type="SAM" id="MobiDB-lite"/>
    </source>
</evidence>
<accession>A0A9D4AHW8</accession>
<protein>
    <submittedName>
        <fullName evidence="2">Uncharacterized protein</fullName>
    </submittedName>
</protein>
<comment type="caution">
    <text evidence="2">The sequence shown here is derived from an EMBL/GenBank/DDBJ whole genome shotgun (WGS) entry which is preliminary data.</text>
</comment>
<evidence type="ECO:0000313" key="3">
    <source>
        <dbReference type="Proteomes" id="UP000828251"/>
    </source>
</evidence>
<organism evidence="2 3">
    <name type="scientific">Gossypium stocksii</name>
    <dbReference type="NCBI Taxonomy" id="47602"/>
    <lineage>
        <taxon>Eukaryota</taxon>
        <taxon>Viridiplantae</taxon>
        <taxon>Streptophyta</taxon>
        <taxon>Embryophyta</taxon>
        <taxon>Tracheophyta</taxon>
        <taxon>Spermatophyta</taxon>
        <taxon>Magnoliopsida</taxon>
        <taxon>eudicotyledons</taxon>
        <taxon>Gunneridae</taxon>
        <taxon>Pentapetalae</taxon>
        <taxon>rosids</taxon>
        <taxon>malvids</taxon>
        <taxon>Malvales</taxon>
        <taxon>Malvaceae</taxon>
        <taxon>Malvoideae</taxon>
        <taxon>Gossypium</taxon>
    </lineage>
</organism>
<name>A0A9D4AHW8_9ROSI</name>
<keyword evidence="3" id="KW-1185">Reference proteome</keyword>
<dbReference type="EMBL" id="JAIQCV010000002">
    <property type="protein sequence ID" value="KAH1121158.1"/>
    <property type="molecule type" value="Genomic_DNA"/>
</dbReference>
<gene>
    <name evidence="2" type="ORF">J1N35_004318</name>
</gene>
<dbReference type="AlphaFoldDB" id="A0A9D4AHW8"/>
<proteinExistence type="predicted"/>